<organism evidence="1 2">
    <name type="scientific">Cypionkella aquatica</name>
    <dbReference type="NCBI Taxonomy" id="1756042"/>
    <lineage>
        <taxon>Bacteria</taxon>
        <taxon>Pseudomonadati</taxon>
        <taxon>Pseudomonadota</taxon>
        <taxon>Alphaproteobacteria</taxon>
        <taxon>Rhodobacterales</taxon>
        <taxon>Paracoccaceae</taxon>
        <taxon>Cypionkella</taxon>
    </lineage>
</organism>
<reference evidence="1 2" key="1">
    <citation type="journal article" date="2014" name="Int. J. Syst. Evol. Microbiol.">
        <title>Complete genome sequence of Corynebacterium casei LMG S-19264T (=DSM 44701T), isolated from a smear-ripened cheese.</title>
        <authorList>
            <consortium name="US DOE Joint Genome Institute (JGI-PGF)"/>
            <person name="Walter F."/>
            <person name="Albersmeier A."/>
            <person name="Kalinowski J."/>
            <person name="Ruckert C."/>
        </authorList>
    </citation>
    <scope>NUCLEOTIDE SEQUENCE [LARGE SCALE GENOMIC DNA]</scope>
    <source>
        <strain evidence="1 2">NBRC 111766</strain>
    </source>
</reference>
<keyword evidence="2" id="KW-1185">Reference proteome</keyword>
<dbReference type="EMBL" id="BSPP01000003">
    <property type="protein sequence ID" value="GLS85573.1"/>
    <property type="molecule type" value="Genomic_DNA"/>
</dbReference>
<protein>
    <submittedName>
        <fullName evidence="1">Uncharacterized protein</fullName>
    </submittedName>
</protein>
<gene>
    <name evidence="1" type="ORF">GCM10010873_05460</name>
</gene>
<accession>A0AA37TQY5</accession>
<evidence type="ECO:0000313" key="2">
    <source>
        <dbReference type="Proteomes" id="UP001157355"/>
    </source>
</evidence>
<name>A0AA37TQY5_9RHOB</name>
<dbReference type="AlphaFoldDB" id="A0AA37TQY5"/>
<evidence type="ECO:0000313" key="1">
    <source>
        <dbReference type="EMBL" id="GLS85573.1"/>
    </source>
</evidence>
<proteinExistence type="predicted"/>
<sequence length="100" mass="11810">MREQRLVETDEDFQNLIRLIKASGQYVIDLFSRELGPDALRVCRLNDMAVNRKQWEKILRVMVPPPPIRDAKRWTAIEAGNTLRWAEWQSQAHKIQQVPE</sequence>
<dbReference type="Proteomes" id="UP001157355">
    <property type="component" value="Unassembled WGS sequence"/>
</dbReference>
<comment type="caution">
    <text evidence="1">The sequence shown here is derived from an EMBL/GenBank/DDBJ whole genome shotgun (WGS) entry which is preliminary data.</text>
</comment>